<feature type="compositionally biased region" description="Low complexity" evidence="5">
    <location>
        <begin position="58"/>
        <end position="82"/>
    </location>
</feature>
<keyword evidence="2 6" id="KW-0812">Transmembrane</keyword>
<proteinExistence type="predicted"/>
<feature type="region of interest" description="Disordered" evidence="5">
    <location>
        <begin position="45"/>
        <end position="134"/>
    </location>
</feature>
<dbReference type="EMBL" id="JAZGSY010000023">
    <property type="protein sequence ID" value="KAL1843134.1"/>
    <property type="molecule type" value="Genomic_DNA"/>
</dbReference>
<evidence type="ECO:0000313" key="7">
    <source>
        <dbReference type="EMBL" id="KAL1837047.1"/>
    </source>
</evidence>
<feature type="compositionally biased region" description="Low complexity" evidence="5">
    <location>
        <begin position="119"/>
        <end position="131"/>
    </location>
</feature>
<keyword evidence="3 6" id="KW-1133">Transmembrane helix</keyword>
<dbReference type="PANTHER" id="PTHR15549:SF30">
    <property type="entry name" value="MID2 DOMAIN-CONTAINING PROTEIN"/>
    <property type="match status" value="1"/>
</dbReference>
<comment type="subcellular location">
    <subcellularLocation>
        <location evidence="1">Membrane</location>
        <topology evidence="1">Single-pass membrane protein</topology>
    </subcellularLocation>
</comment>
<feature type="compositionally biased region" description="Pro residues" evidence="5">
    <location>
        <begin position="95"/>
        <end position="118"/>
    </location>
</feature>
<name>A0ABR3V657_HUMIN</name>
<dbReference type="EMBL" id="JAZGSY010000335">
    <property type="protein sequence ID" value="KAL1837047.1"/>
    <property type="molecule type" value="Genomic_DNA"/>
</dbReference>
<feature type="region of interest" description="Disordered" evidence="5">
    <location>
        <begin position="238"/>
        <end position="269"/>
    </location>
</feature>
<protein>
    <submittedName>
        <fullName evidence="7">Uncharacterized protein</fullName>
    </submittedName>
</protein>
<dbReference type="Proteomes" id="UP001583172">
    <property type="component" value="Unassembled WGS sequence"/>
</dbReference>
<gene>
    <name evidence="8" type="ORF">VTJ49DRAFT_2884</name>
    <name evidence="7" type="ORF">VTJ49DRAFT_4336</name>
</gene>
<evidence type="ECO:0000256" key="3">
    <source>
        <dbReference type="ARBA" id="ARBA00022989"/>
    </source>
</evidence>
<evidence type="ECO:0000256" key="1">
    <source>
        <dbReference type="ARBA" id="ARBA00004167"/>
    </source>
</evidence>
<evidence type="ECO:0000256" key="4">
    <source>
        <dbReference type="ARBA" id="ARBA00023136"/>
    </source>
</evidence>
<sequence>MVLTATTLDDARKIWETQTGYFATPSHSDYHHRDPCKNFFIGGPLSARAETDKPGENSSSSSSSKLAQTTKTPPTDISTTATVKETSTHKQSSQPRPPPTSSPSPTISPPSSTGPPPTTTIASTTPTPTDSGASDSNGVMTLSISALVGIVVSCVIVFLFAALSAYMWWRRYRRDKAKKDQEEQVQRGVFRWESRGAGQRQDEEDQFPSGMDSVFDPMAQAGPGSVFDRAQGRMGSVDVMLNSRPPTSSHDPISPASGAPASSSSNSPLAITVHPQTFSLPTSPVELDSVPVDNQRDMDVAGAAPTHPANNNKTTTKPETNSRRSWVGEGSLVPRATLNATEREMEAGMYANSWSRFQGVQL</sequence>
<evidence type="ECO:0000256" key="6">
    <source>
        <dbReference type="SAM" id="Phobius"/>
    </source>
</evidence>
<organism evidence="7 9">
    <name type="scientific">Humicola insolens</name>
    <name type="common">Soft-rot fungus</name>
    <dbReference type="NCBI Taxonomy" id="85995"/>
    <lineage>
        <taxon>Eukaryota</taxon>
        <taxon>Fungi</taxon>
        <taxon>Dikarya</taxon>
        <taxon>Ascomycota</taxon>
        <taxon>Pezizomycotina</taxon>
        <taxon>Sordariomycetes</taxon>
        <taxon>Sordariomycetidae</taxon>
        <taxon>Sordariales</taxon>
        <taxon>Chaetomiaceae</taxon>
        <taxon>Mycothermus</taxon>
    </lineage>
</organism>
<dbReference type="PANTHER" id="PTHR15549">
    <property type="entry name" value="PAIRED IMMUNOGLOBULIN-LIKE TYPE 2 RECEPTOR"/>
    <property type="match status" value="1"/>
</dbReference>
<feature type="region of interest" description="Disordered" evidence="5">
    <location>
        <begin position="299"/>
        <end position="325"/>
    </location>
</feature>
<evidence type="ECO:0000313" key="9">
    <source>
        <dbReference type="Proteomes" id="UP001583172"/>
    </source>
</evidence>
<feature type="transmembrane region" description="Helical" evidence="6">
    <location>
        <begin position="144"/>
        <end position="169"/>
    </location>
</feature>
<reference evidence="7" key="2">
    <citation type="submission" date="2024-01" db="EMBL/GenBank/DDBJ databases">
        <authorList>
            <consortium name="Lawrence Berkeley National Laboratory"/>
            <person name="Steindorff A.S."/>
            <person name="Aguilar-pontes M.V."/>
            <person name="Robinson A.J."/>
            <person name="Andreopoulos B."/>
            <person name="LaButti K."/>
            <person name="Kuo A."/>
            <person name="Mondo S."/>
            <person name="Riley R."/>
            <person name="Otillar R."/>
            <person name="Haridas S."/>
            <person name="Lipzen A."/>
            <person name="Grimwood J."/>
            <person name="Schmutz J."/>
            <person name="Clum A."/>
            <person name="Conant G."/>
            <person name="Drula E."/>
            <person name="Henrissat B."/>
            <person name="Hansel C."/>
            <person name="Singer S."/>
            <person name="de Vries R."/>
            <person name="Natvig D."/>
            <person name="Powell A.J."/>
            <person name="Tsang A."/>
            <person name="Grigoriev I.V."/>
        </authorList>
    </citation>
    <scope>NUCLEOTIDE SEQUENCE</scope>
    <source>
        <strain evidence="7">CBS 620.91</strain>
    </source>
</reference>
<reference evidence="7 9" key="1">
    <citation type="journal article" date="2024" name="Commun. Biol.">
        <title>Comparative genomic analysis of thermophilic fungi reveals convergent evolutionary adaptations and gene losses.</title>
        <authorList>
            <person name="Steindorff A.S."/>
            <person name="Aguilar-Pontes M.V."/>
            <person name="Robinson A.J."/>
            <person name="Andreopoulos B."/>
            <person name="LaButti K."/>
            <person name="Kuo A."/>
            <person name="Mondo S."/>
            <person name="Riley R."/>
            <person name="Otillar R."/>
            <person name="Haridas S."/>
            <person name="Lipzen A."/>
            <person name="Grimwood J."/>
            <person name="Schmutz J."/>
            <person name="Clum A."/>
            <person name="Reid I.D."/>
            <person name="Moisan M.C."/>
            <person name="Butler G."/>
            <person name="Nguyen T.T.M."/>
            <person name="Dewar K."/>
            <person name="Conant G."/>
            <person name="Drula E."/>
            <person name="Henrissat B."/>
            <person name="Hansel C."/>
            <person name="Singer S."/>
            <person name="Hutchinson M.I."/>
            <person name="de Vries R.P."/>
            <person name="Natvig D.O."/>
            <person name="Powell A.J."/>
            <person name="Tsang A."/>
            <person name="Grigoriev I.V."/>
        </authorList>
    </citation>
    <scope>NUCLEOTIDE SEQUENCE [LARGE SCALE GENOMIC DNA]</scope>
    <source>
        <strain evidence="7 9">CBS 620.91</strain>
    </source>
</reference>
<keyword evidence="4 6" id="KW-0472">Membrane</keyword>
<evidence type="ECO:0000256" key="5">
    <source>
        <dbReference type="SAM" id="MobiDB-lite"/>
    </source>
</evidence>
<evidence type="ECO:0000256" key="2">
    <source>
        <dbReference type="ARBA" id="ARBA00022692"/>
    </source>
</evidence>
<comment type="caution">
    <text evidence="7">The sequence shown here is derived from an EMBL/GenBank/DDBJ whole genome shotgun (WGS) entry which is preliminary data.</text>
</comment>
<keyword evidence="9" id="KW-1185">Reference proteome</keyword>
<feature type="compositionally biased region" description="Low complexity" evidence="5">
    <location>
        <begin position="303"/>
        <end position="319"/>
    </location>
</feature>
<evidence type="ECO:0000313" key="8">
    <source>
        <dbReference type="EMBL" id="KAL1843134.1"/>
    </source>
</evidence>
<dbReference type="InterPro" id="IPR051694">
    <property type="entry name" value="Immunoregulatory_rcpt-like"/>
</dbReference>
<feature type="compositionally biased region" description="Low complexity" evidence="5">
    <location>
        <begin position="252"/>
        <end position="269"/>
    </location>
</feature>
<accession>A0ABR3V657</accession>